<name>A0ABQ8H5L3_9ROSI</name>
<keyword evidence="3" id="KW-1185">Reference proteome</keyword>
<organism evidence="2 3">
    <name type="scientific">Xanthoceras sorbifolium</name>
    <dbReference type="NCBI Taxonomy" id="99658"/>
    <lineage>
        <taxon>Eukaryota</taxon>
        <taxon>Viridiplantae</taxon>
        <taxon>Streptophyta</taxon>
        <taxon>Embryophyta</taxon>
        <taxon>Tracheophyta</taxon>
        <taxon>Spermatophyta</taxon>
        <taxon>Magnoliopsida</taxon>
        <taxon>eudicotyledons</taxon>
        <taxon>Gunneridae</taxon>
        <taxon>Pentapetalae</taxon>
        <taxon>rosids</taxon>
        <taxon>malvids</taxon>
        <taxon>Sapindales</taxon>
        <taxon>Sapindaceae</taxon>
        <taxon>Xanthoceroideae</taxon>
        <taxon>Xanthoceras</taxon>
    </lineage>
</organism>
<comment type="caution">
    <text evidence="2">The sequence shown here is derived from an EMBL/GenBank/DDBJ whole genome shotgun (WGS) entry which is preliminary data.</text>
</comment>
<feature type="coiled-coil region" evidence="1">
    <location>
        <begin position="46"/>
        <end position="77"/>
    </location>
</feature>
<sequence>MAPLENHIHMDAAWILEVYMKPPKHVLDLAQLPKNSSSSVTATGIAEQVQVVHADVKQKLEEANAKYKAAADKHRRRKVYQEGDMVMVMVFLRKERFPVGTYNKLKPKKYGLFRI</sequence>
<evidence type="ECO:0000313" key="3">
    <source>
        <dbReference type="Proteomes" id="UP000827721"/>
    </source>
</evidence>
<proteinExistence type="predicted"/>
<accession>A0ABQ8H5L3</accession>
<dbReference type="EMBL" id="JAFEMO010000014">
    <property type="protein sequence ID" value="KAH7548601.1"/>
    <property type="molecule type" value="Genomic_DNA"/>
</dbReference>
<keyword evidence="1" id="KW-0175">Coiled coil</keyword>
<protein>
    <submittedName>
        <fullName evidence="2">Uncharacterized protein</fullName>
    </submittedName>
</protein>
<gene>
    <name evidence="2" type="ORF">JRO89_XS14G0177800</name>
</gene>
<reference evidence="2 3" key="1">
    <citation type="submission" date="2021-02" db="EMBL/GenBank/DDBJ databases">
        <title>Plant Genome Project.</title>
        <authorList>
            <person name="Zhang R.-G."/>
        </authorList>
    </citation>
    <scope>NUCLEOTIDE SEQUENCE [LARGE SCALE GENOMIC DNA]</scope>
    <source>
        <tissue evidence="2">Leaves</tissue>
    </source>
</reference>
<evidence type="ECO:0000256" key="1">
    <source>
        <dbReference type="SAM" id="Coils"/>
    </source>
</evidence>
<evidence type="ECO:0000313" key="2">
    <source>
        <dbReference type="EMBL" id="KAH7548601.1"/>
    </source>
</evidence>
<dbReference type="Proteomes" id="UP000827721">
    <property type="component" value="Unassembled WGS sequence"/>
</dbReference>